<protein>
    <submittedName>
        <fullName evidence="1">Uncharacterized protein</fullName>
    </submittedName>
</protein>
<reference evidence="2" key="1">
    <citation type="submission" date="2018-12" db="EMBL/GenBank/DDBJ databases">
        <title>A new species of lactobacillus.</title>
        <authorList>
            <person name="Jian Y."/>
            <person name="Xin L."/>
            <person name="Hong Z.J."/>
            <person name="Ming L.Z."/>
            <person name="Hong X.Z."/>
        </authorList>
    </citation>
    <scope>NUCLEOTIDE SEQUENCE [LARGE SCALE GENOMIC DNA]</scope>
    <source>
        <strain evidence="2">HSLZ-75</strain>
    </source>
</reference>
<proteinExistence type="predicted"/>
<dbReference type="Proteomes" id="UP000294321">
    <property type="component" value="Chromosome"/>
</dbReference>
<gene>
    <name evidence="1" type="ORF">ELX58_05130</name>
</gene>
<dbReference type="AlphaFoldDB" id="A0A4P6ZLA6"/>
<organism evidence="1 2">
    <name type="scientific">Acetilactobacillus jinshanensis</name>
    <dbReference type="NCBI Taxonomy" id="1720083"/>
    <lineage>
        <taxon>Bacteria</taxon>
        <taxon>Bacillati</taxon>
        <taxon>Bacillota</taxon>
        <taxon>Bacilli</taxon>
        <taxon>Lactobacillales</taxon>
        <taxon>Lactobacillaceae</taxon>
        <taxon>Acetilactobacillus</taxon>
    </lineage>
</organism>
<accession>A0A4P6ZLA6</accession>
<keyword evidence="2" id="KW-1185">Reference proteome</keyword>
<evidence type="ECO:0000313" key="2">
    <source>
        <dbReference type="Proteomes" id="UP000294321"/>
    </source>
</evidence>
<dbReference type="EMBL" id="CP034726">
    <property type="protein sequence ID" value="QBP18524.1"/>
    <property type="molecule type" value="Genomic_DNA"/>
</dbReference>
<sequence length="129" mass="14805">MIELKISFNTLRKKYQAIITSLVPRKMWEISIPALERTTYAQTGLILKKGPKFDTLTDNGTTNNGNAFSHPGEISRQLHQQMIKYNVDVSGNEFYTCQFPGDNAKLLVQRIQDMINFLTSLDQIMKQHL</sequence>
<name>A0A4P6ZLA6_9LACO</name>
<evidence type="ECO:0000313" key="1">
    <source>
        <dbReference type="EMBL" id="QBP18524.1"/>
    </source>
</evidence>
<dbReference type="RefSeq" id="WP_133442083.1">
    <property type="nucleotide sequence ID" value="NZ_CP034726.1"/>
</dbReference>
<dbReference type="KEGG" id="lji:ELX58_05130"/>